<dbReference type="Pfam" id="PF13612">
    <property type="entry name" value="DDE_Tnp_1_3"/>
    <property type="match status" value="1"/>
</dbReference>
<dbReference type="Proteomes" id="UP000051966">
    <property type="component" value="Unassembled WGS sequence"/>
</dbReference>
<comment type="caution">
    <text evidence="2">The sequence shown here is derived from an EMBL/GenBank/DDBJ whole genome shotgun (WGS) entry which is preliminary data.</text>
</comment>
<evidence type="ECO:0000259" key="1">
    <source>
        <dbReference type="Pfam" id="PF13612"/>
    </source>
</evidence>
<protein>
    <submittedName>
        <fullName evidence="2">Transposase</fullName>
    </submittedName>
</protein>
<gene>
    <name evidence="2" type="ORF">FD41_GL000105</name>
</gene>
<evidence type="ECO:0000313" key="2">
    <source>
        <dbReference type="EMBL" id="KRM08598.1"/>
    </source>
</evidence>
<organism evidence="2 3">
    <name type="scientific">Lentilactobacillus farraginis DSM 18382 = JCM 14108</name>
    <dbReference type="NCBI Taxonomy" id="1423743"/>
    <lineage>
        <taxon>Bacteria</taxon>
        <taxon>Bacillati</taxon>
        <taxon>Bacillota</taxon>
        <taxon>Bacilli</taxon>
        <taxon>Lactobacillales</taxon>
        <taxon>Lactobacillaceae</taxon>
        <taxon>Lentilactobacillus</taxon>
    </lineage>
</organism>
<dbReference type="RefSeq" id="WP_056983865.1">
    <property type="nucleotide sequence ID" value="NZ_AZFY01000078.1"/>
</dbReference>
<dbReference type="EMBL" id="AZFY01000078">
    <property type="protein sequence ID" value="KRM08598.1"/>
    <property type="molecule type" value="Genomic_DNA"/>
</dbReference>
<dbReference type="OrthoDB" id="57240at2"/>
<keyword evidence="3" id="KW-1185">Reference proteome</keyword>
<feature type="domain" description="Transposase DDE" evidence="1">
    <location>
        <begin position="116"/>
        <end position="261"/>
    </location>
</feature>
<dbReference type="NCBIfam" id="NF033520">
    <property type="entry name" value="transpos_IS982"/>
    <property type="match status" value="1"/>
</dbReference>
<name>A0A0R1W0B5_9LACO</name>
<evidence type="ECO:0000313" key="3">
    <source>
        <dbReference type="Proteomes" id="UP000051966"/>
    </source>
</evidence>
<dbReference type="PATRIC" id="fig|1423743.5.peg.109"/>
<accession>A0A0R1W0B5</accession>
<dbReference type="AlphaFoldDB" id="A0A0R1W0B5"/>
<reference evidence="2 3" key="1">
    <citation type="journal article" date="2015" name="Genome Announc.">
        <title>Expanding the biotechnology potential of lactobacilli through comparative genomics of 213 strains and associated genera.</title>
        <authorList>
            <person name="Sun Z."/>
            <person name="Harris H.M."/>
            <person name="McCann A."/>
            <person name="Guo C."/>
            <person name="Argimon S."/>
            <person name="Zhang W."/>
            <person name="Yang X."/>
            <person name="Jeffery I.B."/>
            <person name="Cooney J.C."/>
            <person name="Kagawa T.F."/>
            <person name="Liu W."/>
            <person name="Song Y."/>
            <person name="Salvetti E."/>
            <person name="Wrobel A."/>
            <person name="Rasinkangas P."/>
            <person name="Parkhill J."/>
            <person name="Rea M.C."/>
            <person name="O'Sullivan O."/>
            <person name="Ritari J."/>
            <person name="Douillard F.P."/>
            <person name="Paul Ross R."/>
            <person name="Yang R."/>
            <person name="Briner A.E."/>
            <person name="Felis G.E."/>
            <person name="de Vos W.M."/>
            <person name="Barrangou R."/>
            <person name="Klaenhammer T.R."/>
            <person name="Caufield P.W."/>
            <person name="Cui Y."/>
            <person name="Zhang H."/>
            <person name="O'Toole P.W."/>
        </authorList>
    </citation>
    <scope>NUCLEOTIDE SEQUENCE [LARGE SCALE GENOMIC DNA]</scope>
    <source>
        <strain evidence="2 3">DSM 18382</strain>
    </source>
</reference>
<dbReference type="InterPro" id="IPR025668">
    <property type="entry name" value="Tnp_DDE_dom"/>
</dbReference>
<sequence length="300" mass="34452">MRGLLKVIVKTNPIQAKFQHFIEIIEPIYETINPAIRFRPNYRQLKADDVIILACMLMRIEERDGSETYFHQKLVSWGITVPERSRYNRRCRDLALIMKFMRVTLLKQWVPPVTYEIIDSAPITLASARRSNQAKVLNGFANKGYNATKQTYYYGFKLHAVMANQGYFLAWELTPAALDDRKAAEELLLTAPARRVLADGGYLSQPLKDRLATTFGIHLWTPLRKNMAAQTTVDTGFLKNQRRHIETNFNNLDTVGHFEHPGIRTMSGLESRLEALLLWHTIRVHEQLAAGKSGLKLGHY</sequence>
<proteinExistence type="predicted"/>